<evidence type="ECO:0000313" key="7">
    <source>
        <dbReference type="Proteomes" id="UP000779900"/>
    </source>
</evidence>
<evidence type="ECO:0000313" key="6">
    <source>
        <dbReference type="EMBL" id="MBM3330423.1"/>
    </source>
</evidence>
<sequence>MQQAYDVIVVGAGHAGVEAALARSSARSRLTSRAFPARGRRTAERSLSARPPCLR</sequence>
<dbReference type="InterPro" id="IPR040131">
    <property type="entry name" value="MnmG_N"/>
</dbReference>
<dbReference type="InterPro" id="IPR036188">
    <property type="entry name" value="FAD/NAD-bd_sf"/>
</dbReference>
<dbReference type="SUPFAM" id="SSF51905">
    <property type="entry name" value="FAD/NAD(P)-binding domain"/>
    <property type="match status" value="1"/>
</dbReference>
<feature type="domain" description="MnmG N-terminal" evidence="5">
    <location>
        <begin position="6"/>
        <end position="26"/>
    </location>
</feature>
<proteinExistence type="predicted"/>
<accession>A0A937XBM8</accession>
<reference evidence="6" key="1">
    <citation type="submission" date="2019-03" db="EMBL/GenBank/DDBJ databases">
        <title>Lake Tanganyika Metagenome-Assembled Genomes (MAGs).</title>
        <authorList>
            <person name="Tran P."/>
        </authorList>
    </citation>
    <scope>NUCLEOTIDE SEQUENCE</scope>
    <source>
        <strain evidence="6">K_DeepCast_150m_m2_040</strain>
    </source>
</reference>
<comment type="caution">
    <text evidence="6">The sequence shown here is derived from an EMBL/GenBank/DDBJ whole genome shotgun (WGS) entry which is preliminary data.</text>
</comment>
<dbReference type="Gene3D" id="3.50.50.60">
    <property type="entry name" value="FAD/NAD(P)-binding domain"/>
    <property type="match status" value="1"/>
</dbReference>
<evidence type="ECO:0000256" key="2">
    <source>
        <dbReference type="ARBA" id="ARBA00022630"/>
    </source>
</evidence>
<feature type="region of interest" description="Disordered" evidence="4">
    <location>
        <begin position="30"/>
        <end position="55"/>
    </location>
</feature>
<dbReference type="Proteomes" id="UP000779900">
    <property type="component" value="Unassembled WGS sequence"/>
</dbReference>
<evidence type="ECO:0000256" key="3">
    <source>
        <dbReference type="ARBA" id="ARBA00022827"/>
    </source>
</evidence>
<dbReference type="Pfam" id="PF01134">
    <property type="entry name" value="GIDA"/>
    <property type="match status" value="1"/>
</dbReference>
<protein>
    <recommendedName>
        <fullName evidence="5">MnmG N-terminal domain-containing protein</fullName>
    </recommendedName>
</protein>
<keyword evidence="3" id="KW-0274">FAD</keyword>
<dbReference type="EMBL" id="VGIR01000003">
    <property type="protein sequence ID" value="MBM3330423.1"/>
    <property type="molecule type" value="Genomic_DNA"/>
</dbReference>
<gene>
    <name evidence="6" type="ORF">FJY68_01070</name>
</gene>
<evidence type="ECO:0000259" key="5">
    <source>
        <dbReference type="Pfam" id="PF01134"/>
    </source>
</evidence>
<name>A0A937XBM8_UNCW3</name>
<dbReference type="AlphaFoldDB" id="A0A937XBM8"/>
<keyword evidence="2" id="KW-0285">Flavoprotein</keyword>
<evidence type="ECO:0000256" key="4">
    <source>
        <dbReference type="SAM" id="MobiDB-lite"/>
    </source>
</evidence>
<evidence type="ECO:0000256" key="1">
    <source>
        <dbReference type="ARBA" id="ARBA00001974"/>
    </source>
</evidence>
<comment type="cofactor">
    <cofactor evidence="1">
        <name>FAD</name>
        <dbReference type="ChEBI" id="CHEBI:57692"/>
    </cofactor>
</comment>
<organism evidence="6 7">
    <name type="scientific">candidate division WOR-3 bacterium</name>
    <dbReference type="NCBI Taxonomy" id="2052148"/>
    <lineage>
        <taxon>Bacteria</taxon>
        <taxon>Bacteria division WOR-3</taxon>
    </lineage>
</organism>